<evidence type="ECO:0000259" key="5">
    <source>
        <dbReference type="PROSITE" id="PS50090"/>
    </source>
</evidence>
<evidence type="ECO:0000313" key="6">
    <source>
        <dbReference type="EMBL" id="EPB69681.1"/>
    </source>
</evidence>
<dbReference type="GO" id="GO:0043022">
    <property type="term" value="F:ribosome binding"/>
    <property type="evidence" value="ECO:0007669"/>
    <property type="project" value="InterPro"/>
</dbReference>
<feature type="domain" description="Myb-like" evidence="5">
    <location>
        <begin position="23"/>
        <end position="69"/>
    </location>
</feature>
<name>A0A0D6LIA4_9BILA</name>
<evidence type="ECO:0000256" key="4">
    <source>
        <dbReference type="ARBA" id="ARBA00023242"/>
    </source>
</evidence>
<evidence type="ECO:0000256" key="1">
    <source>
        <dbReference type="ARBA" id="ARBA00004123"/>
    </source>
</evidence>
<dbReference type="GO" id="GO:0005829">
    <property type="term" value="C:cytosol"/>
    <property type="evidence" value="ECO:0007669"/>
    <property type="project" value="TreeGrafter"/>
</dbReference>
<dbReference type="AlphaFoldDB" id="A0A0D6LIA4"/>
<dbReference type="PROSITE" id="PS50090">
    <property type="entry name" value="MYB_LIKE"/>
    <property type="match status" value="1"/>
</dbReference>
<dbReference type="PANTHER" id="PTHR43999">
    <property type="entry name" value="DNAJ HOMOLOG SUBFAMILY C MEMBER 2"/>
    <property type="match status" value="1"/>
</dbReference>
<dbReference type="InterPro" id="IPR009057">
    <property type="entry name" value="Homeodomain-like_sf"/>
</dbReference>
<sequence length="81" mass="9174">MNVKLPETTQNMLGASLPDEDTWTLAEQKLLEQAIKTYPASDPERWDKISTAVGTKTKKACIRRFKYLVQMVKSKKEEGAS</sequence>
<organism evidence="6 7">
    <name type="scientific">Ancylostoma ceylanicum</name>
    <dbReference type="NCBI Taxonomy" id="53326"/>
    <lineage>
        <taxon>Eukaryota</taxon>
        <taxon>Metazoa</taxon>
        <taxon>Ecdysozoa</taxon>
        <taxon>Nematoda</taxon>
        <taxon>Chromadorea</taxon>
        <taxon>Rhabditida</taxon>
        <taxon>Rhabditina</taxon>
        <taxon>Rhabditomorpha</taxon>
        <taxon>Strongyloidea</taxon>
        <taxon>Ancylostomatidae</taxon>
        <taxon>Ancylostomatinae</taxon>
        <taxon>Ancylostoma</taxon>
    </lineage>
</organism>
<proteinExistence type="predicted"/>
<dbReference type="SMART" id="SM00717">
    <property type="entry name" value="SANT"/>
    <property type="match status" value="1"/>
</dbReference>
<evidence type="ECO:0000256" key="2">
    <source>
        <dbReference type="ARBA" id="ARBA00022737"/>
    </source>
</evidence>
<dbReference type="Gene3D" id="1.10.10.60">
    <property type="entry name" value="Homeodomain-like"/>
    <property type="match status" value="1"/>
</dbReference>
<dbReference type="Proteomes" id="UP000054495">
    <property type="component" value="Unassembled WGS sequence"/>
</dbReference>
<dbReference type="EMBL" id="KE125264">
    <property type="protein sequence ID" value="EPB69681.1"/>
    <property type="molecule type" value="Genomic_DNA"/>
</dbReference>
<dbReference type="Pfam" id="PF00249">
    <property type="entry name" value="Myb_DNA-binding"/>
    <property type="match status" value="1"/>
</dbReference>
<protein>
    <submittedName>
        <fullName evidence="6">Myb-like DNA-binding domain protein</fullName>
    </submittedName>
</protein>
<keyword evidence="3" id="KW-0143">Chaperone</keyword>
<dbReference type="CDD" id="cd00167">
    <property type="entry name" value="SANT"/>
    <property type="match status" value="1"/>
</dbReference>
<dbReference type="InterPro" id="IPR001005">
    <property type="entry name" value="SANT/Myb"/>
</dbReference>
<dbReference type="GO" id="GO:0005634">
    <property type="term" value="C:nucleus"/>
    <property type="evidence" value="ECO:0007669"/>
    <property type="project" value="UniProtKB-SubCell"/>
</dbReference>
<dbReference type="SUPFAM" id="SSF46689">
    <property type="entry name" value="Homeodomain-like"/>
    <property type="match status" value="1"/>
</dbReference>
<dbReference type="GO" id="GO:0003677">
    <property type="term" value="F:DNA binding"/>
    <property type="evidence" value="ECO:0007669"/>
    <property type="project" value="UniProtKB-KW"/>
</dbReference>
<evidence type="ECO:0000313" key="7">
    <source>
        <dbReference type="Proteomes" id="UP000054495"/>
    </source>
</evidence>
<dbReference type="InterPro" id="IPR044634">
    <property type="entry name" value="Zuotin/DnaJC2"/>
</dbReference>
<dbReference type="GO" id="GO:0030544">
    <property type="term" value="F:Hsp70 protein binding"/>
    <property type="evidence" value="ECO:0007669"/>
    <property type="project" value="InterPro"/>
</dbReference>
<dbReference type="GO" id="GO:0006450">
    <property type="term" value="P:regulation of translational fidelity"/>
    <property type="evidence" value="ECO:0007669"/>
    <property type="project" value="InterPro"/>
</dbReference>
<reference evidence="6 7" key="1">
    <citation type="submission" date="2013-05" db="EMBL/GenBank/DDBJ databases">
        <title>Draft genome of the parasitic nematode Anyclostoma ceylanicum.</title>
        <authorList>
            <person name="Mitreva M."/>
        </authorList>
    </citation>
    <scope>NUCLEOTIDE SEQUENCE [LARGE SCALE GENOMIC DNA]</scope>
</reference>
<dbReference type="PANTHER" id="PTHR43999:SF1">
    <property type="entry name" value="DNAJ HOMOLOG SUBFAMILY C MEMBER 2"/>
    <property type="match status" value="1"/>
</dbReference>
<accession>A0A0D6LIA4</accession>
<gene>
    <name evidence="6" type="ORF">ANCCEY_11232</name>
</gene>
<comment type="subcellular location">
    <subcellularLocation>
        <location evidence="1">Nucleus</location>
    </subcellularLocation>
</comment>
<keyword evidence="2" id="KW-0677">Repeat</keyword>
<keyword evidence="6" id="KW-0238">DNA-binding</keyword>
<evidence type="ECO:0000256" key="3">
    <source>
        <dbReference type="ARBA" id="ARBA00023186"/>
    </source>
</evidence>
<keyword evidence="7" id="KW-1185">Reference proteome</keyword>
<keyword evidence="4" id="KW-0539">Nucleus</keyword>
<dbReference type="GO" id="GO:0051083">
    <property type="term" value="P:'de novo' cotranslational protein folding"/>
    <property type="evidence" value="ECO:0007669"/>
    <property type="project" value="InterPro"/>
</dbReference>
<dbReference type="FunFam" id="1.10.10.60:FF:000180">
    <property type="entry name" value="DnaJ (Hsp40) homolog, subfamily C, member 2"/>
    <property type="match status" value="1"/>
</dbReference>